<accession>A0A6J5YH04</accession>
<proteinExistence type="predicted"/>
<dbReference type="EMBL" id="CAFBNC010000027">
    <property type="protein sequence ID" value="CAB4932293.1"/>
    <property type="molecule type" value="Genomic_DNA"/>
</dbReference>
<gene>
    <name evidence="2" type="ORF">UFOPK1392_01489</name>
    <name evidence="3" type="ORF">UFOPK3733_00746</name>
</gene>
<dbReference type="AlphaFoldDB" id="A0A6J5YH04"/>
<evidence type="ECO:0000313" key="2">
    <source>
        <dbReference type="EMBL" id="CAB4323731.1"/>
    </source>
</evidence>
<feature type="region of interest" description="Disordered" evidence="1">
    <location>
        <begin position="76"/>
        <end position="105"/>
    </location>
</feature>
<evidence type="ECO:0000313" key="3">
    <source>
        <dbReference type="EMBL" id="CAB4932293.1"/>
    </source>
</evidence>
<reference evidence="2" key="1">
    <citation type="submission" date="2020-05" db="EMBL/GenBank/DDBJ databases">
        <authorList>
            <person name="Chiriac C."/>
            <person name="Salcher M."/>
            <person name="Ghai R."/>
            <person name="Kavagutti S V."/>
        </authorList>
    </citation>
    <scope>NUCLEOTIDE SEQUENCE</scope>
</reference>
<feature type="compositionally biased region" description="Polar residues" evidence="1">
    <location>
        <begin position="78"/>
        <end position="102"/>
    </location>
</feature>
<dbReference type="EMBL" id="CAEMXZ010000066">
    <property type="protein sequence ID" value="CAB4323731.1"/>
    <property type="molecule type" value="Genomic_DNA"/>
</dbReference>
<name>A0A6J5YH04_9ZZZZ</name>
<protein>
    <submittedName>
        <fullName evidence="2">Unannotated protein</fullName>
    </submittedName>
</protein>
<organism evidence="2">
    <name type="scientific">freshwater metagenome</name>
    <dbReference type="NCBI Taxonomy" id="449393"/>
    <lineage>
        <taxon>unclassified sequences</taxon>
        <taxon>metagenomes</taxon>
        <taxon>ecological metagenomes</taxon>
    </lineage>
</organism>
<sequence length="254" mass="25735">MLGFAADPLIAPTGSERGSAFGYPMPMNQRTHSLAPRANPNSPIDGHVSGQTSRRTSAATAIVLIALMLAGCGAGGSAETSAMNPSPESKTITAPTSGSPSPAVSGRSVEFAVMAHGVDSDQSFRTTGANAQLRYGNGRLTGNTTIDGAPADAELLAQVNYDQGSGPFTGFWTFTFGDGSDLVLAYSGTATKTGDDTSIVGDLTVFGGTGSYASVTGGGTLRGERTVALGGDVDYRFSLTLAGLPTDRPAADEK</sequence>
<evidence type="ECO:0000256" key="1">
    <source>
        <dbReference type="SAM" id="MobiDB-lite"/>
    </source>
</evidence>